<comment type="caution">
    <text evidence="5">The sequence shown here is derived from an EMBL/GenBank/DDBJ whole genome shotgun (WGS) entry which is preliminary data.</text>
</comment>
<dbReference type="RefSeq" id="WP_229699713.1">
    <property type="nucleotide sequence ID" value="NZ_BMND01000003.1"/>
</dbReference>
<keyword evidence="2" id="KW-0560">Oxidoreductase</keyword>
<organism evidence="5 6">
    <name type="scientific">Streptomyces kronopolitis</name>
    <dbReference type="NCBI Taxonomy" id="1612435"/>
    <lineage>
        <taxon>Bacteria</taxon>
        <taxon>Bacillati</taxon>
        <taxon>Actinomycetota</taxon>
        <taxon>Actinomycetes</taxon>
        <taxon>Kitasatosporales</taxon>
        <taxon>Streptomycetaceae</taxon>
        <taxon>Streptomyces</taxon>
    </lineage>
</organism>
<dbReference type="SUPFAM" id="SSF55347">
    <property type="entry name" value="Glyceraldehyde-3-phosphate dehydrogenase-like, C-terminal domain"/>
    <property type="match status" value="1"/>
</dbReference>
<name>A0ABQ2J199_9ACTN</name>
<feature type="domain" description="GFO/IDH/MocA-like oxidoreductase" evidence="4">
    <location>
        <begin position="144"/>
        <end position="259"/>
    </location>
</feature>
<evidence type="ECO:0000313" key="5">
    <source>
        <dbReference type="EMBL" id="GGN36576.1"/>
    </source>
</evidence>
<dbReference type="Gene3D" id="3.30.360.10">
    <property type="entry name" value="Dihydrodipicolinate Reductase, domain 2"/>
    <property type="match status" value="1"/>
</dbReference>
<dbReference type="InterPro" id="IPR036291">
    <property type="entry name" value="NAD(P)-bd_dom_sf"/>
</dbReference>
<dbReference type="EMBL" id="BMND01000003">
    <property type="protein sequence ID" value="GGN36576.1"/>
    <property type="molecule type" value="Genomic_DNA"/>
</dbReference>
<evidence type="ECO:0000313" key="6">
    <source>
        <dbReference type="Proteomes" id="UP000600080"/>
    </source>
</evidence>
<protein>
    <submittedName>
        <fullName evidence="5">Oxidoreductase</fullName>
    </submittedName>
</protein>
<dbReference type="Pfam" id="PF22725">
    <property type="entry name" value="GFO_IDH_MocA_C3"/>
    <property type="match status" value="1"/>
</dbReference>
<evidence type="ECO:0000256" key="2">
    <source>
        <dbReference type="ARBA" id="ARBA00023002"/>
    </source>
</evidence>
<dbReference type="InterPro" id="IPR055170">
    <property type="entry name" value="GFO_IDH_MocA-like_dom"/>
</dbReference>
<comment type="similarity">
    <text evidence="1">Belongs to the Gfo/Idh/MocA family.</text>
</comment>
<evidence type="ECO:0000259" key="4">
    <source>
        <dbReference type="Pfam" id="PF22725"/>
    </source>
</evidence>
<dbReference type="PANTHER" id="PTHR22604">
    <property type="entry name" value="OXIDOREDUCTASES"/>
    <property type="match status" value="1"/>
</dbReference>
<dbReference type="SUPFAM" id="SSF51735">
    <property type="entry name" value="NAD(P)-binding Rossmann-fold domains"/>
    <property type="match status" value="1"/>
</dbReference>
<dbReference type="GeneID" id="301546932"/>
<dbReference type="InterPro" id="IPR000683">
    <property type="entry name" value="Gfo/Idh/MocA-like_OxRdtase_N"/>
</dbReference>
<evidence type="ECO:0000259" key="3">
    <source>
        <dbReference type="Pfam" id="PF01408"/>
    </source>
</evidence>
<dbReference type="InterPro" id="IPR050984">
    <property type="entry name" value="Gfo/Idh/MocA_domain"/>
</dbReference>
<sequence length="339" mass="36584">MTADRLADGRPGTAELRIGVLGCADIARRRMLPALAARPGIRVAAVASRAREKAKSFAMQFGCDADDDYERLLARPDLDAVYIPLPTGLHALWTARALEAGKHVLVEKSATGTLAEAQDVVALARERGLALMENFAFVHHSQHATAKQRLLYGEIGELRVLQASFGIPPRPPGDIRYRRELGGGALLDVGAYPLRAALMYLGDGVQVIGAVLRVGSNQEVDTAGSVLLASPDGVTAELSFGFEHGYRSHCALWGTEGRLVLDQPFTPPTTARPILRLSRQDHVQQFVLDADDQFGNTAASFAGLSQGPATVREEQYTRILRQAALLSTVRDTARVLRSS</sequence>
<reference evidence="6" key="1">
    <citation type="journal article" date="2019" name="Int. J. Syst. Evol. Microbiol.">
        <title>The Global Catalogue of Microorganisms (GCM) 10K type strain sequencing project: providing services to taxonomists for standard genome sequencing and annotation.</title>
        <authorList>
            <consortium name="The Broad Institute Genomics Platform"/>
            <consortium name="The Broad Institute Genome Sequencing Center for Infectious Disease"/>
            <person name="Wu L."/>
            <person name="Ma J."/>
        </authorList>
    </citation>
    <scope>NUCLEOTIDE SEQUENCE [LARGE SCALE GENOMIC DNA]</scope>
    <source>
        <strain evidence="6">CGMCC 4.7323</strain>
    </source>
</reference>
<dbReference type="Pfam" id="PF01408">
    <property type="entry name" value="GFO_IDH_MocA"/>
    <property type="match status" value="1"/>
</dbReference>
<keyword evidence="6" id="KW-1185">Reference proteome</keyword>
<dbReference type="PANTHER" id="PTHR22604:SF105">
    <property type="entry name" value="TRANS-1,2-DIHYDROBENZENE-1,2-DIOL DEHYDROGENASE"/>
    <property type="match status" value="1"/>
</dbReference>
<evidence type="ECO:0000256" key="1">
    <source>
        <dbReference type="ARBA" id="ARBA00010928"/>
    </source>
</evidence>
<dbReference type="Gene3D" id="3.40.50.720">
    <property type="entry name" value="NAD(P)-binding Rossmann-like Domain"/>
    <property type="match status" value="1"/>
</dbReference>
<feature type="domain" description="Gfo/Idh/MocA-like oxidoreductase N-terminal" evidence="3">
    <location>
        <begin position="16"/>
        <end position="135"/>
    </location>
</feature>
<gene>
    <name evidence="5" type="ORF">GCM10012285_10500</name>
</gene>
<proteinExistence type="inferred from homology"/>
<dbReference type="Proteomes" id="UP000600080">
    <property type="component" value="Unassembled WGS sequence"/>
</dbReference>
<accession>A0ABQ2J199</accession>